<evidence type="ECO:0000259" key="2">
    <source>
        <dbReference type="PROSITE" id="PS50994"/>
    </source>
</evidence>
<dbReference type="Gene3D" id="3.30.420.10">
    <property type="entry name" value="Ribonuclease H-like superfamily/Ribonuclease H"/>
    <property type="match status" value="1"/>
</dbReference>
<dbReference type="InterPro" id="IPR001584">
    <property type="entry name" value="Integrase_cat-core"/>
</dbReference>
<dbReference type="PANTHER" id="PTHR42648">
    <property type="entry name" value="TRANSPOSASE, PUTATIVE-RELATED"/>
    <property type="match status" value="1"/>
</dbReference>
<dbReference type="GO" id="GO:0003676">
    <property type="term" value="F:nucleic acid binding"/>
    <property type="evidence" value="ECO:0007669"/>
    <property type="project" value="InterPro"/>
</dbReference>
<dbReference type="SUPFAM" id="SSF53098">
    <property type="entry name" value="Ribonuclease H-like"/>
    <property type="match status" value="1"/>
</dbReference>
<feature type="domain" description="Integrase catalytic" evidence="2">
    <location>
        <begin position="1"/>
        <end position="120"/>
    </location>
</feature>
<dbReference type="InterPro" id="IPR012337">
    <property type="entry name" value="RNaseH-like_sf"/>
</dbReference>
<dbReference type="InterPro" id="IPR057670">
    <property type="entry name" value="SH3_retrovirus"/>
</dbReference>
<accession>A0A0U9HHX9</accession>
<protein>
    <recommendedName>
        <fullName evidence="2">Integrase catalytic domain-containing protein</fullName>
    </recommendedName>
</protein>
<organism evidence="3 4">
    <name type="scientific">Klebsormidium nitens</name>
    <name type="common">Green alga</name>
    <name type="synonym">Ulothrix nitens</name>
    <dbReference type="NCBI Taxonomy" id="105231"/>
    <lineage>
        <taxon>Eukaryota</taxon>
        <taxon>Viridiplantae</taxon>
        <taxon>Streptophyta</taxon>
        <taxon>Klebsormidiophyceae</taxon>
        <taxon>Klebsormidiales</taxon>
        <taxon>Klebsormidiaceae</taxon>
        <taxon>Klebsormidium</taxon>
    </lineage>
</organism>
<dbReference type="Proteomes" id="UP000054558">
    <property type="component" value="Unassembled WGS sequence"/>
</dbReference>
<dbReference type="PANTHER" id="PTHR42648:SF28">
    <property type="entry name" value="TRANSPOSON-ENCODED PROTEIN WITH RIBONUCLEASE H-LIKE AND RETROVIRUS ZINC FINGER-LIKE DOMAINS"/>
    <property type="match status" value="1"/>
</dbReference>
<reference evidence="3 4" key="1">
    <citation type="journal article" date="2014" name="Nat. Commun.">
        <title>Klebsormidium flaccidum genome reveals primary factors for plant terrestrial adaptation.</title>
        <authorList>
            <person name="Hori K."/>
            <person name="Maruyama F."/>
            <person name="Fujisawa T."/>
            <person name="Togashi T."/>
            <person name="Yamamoto N."/>
            <person name="Seo M."/>
            <person name="Sato S."/>
            <person name="Yamada T."/>
            <person name="Mori H."/>
            <person name="Tajima N."/>
            <person name="Moriyama T."/>
            <person name="Ikeuchi M."/>
            <person name="Watanabe M."/>
            <person name="Wada H."/>
            <person name="Kobayashi K."/>
            <person name="Saito M."/>
            <person name="Masuda T."/>
            <person name="Sasaki-Sekimoto Y."/>
            <person name="Mashiguchi K."/>
            <person name="Awai K."/>
            <person name="Shimojima M."/>
            <person name="Masuda S."/>
            <person name="Iwai M."/>
            <person name="Nobusawa T."/>
            <person name="Narise T."/>
            <person name="Kondo S."/>
            <person name="Saito H."/>
            <person name="Sato R."/>
            <person name="Murakawa M."/>
            <person name="Ihara Y."/>
            <person name="Oshima-Yamada Y."/>
            <person name="Ohtaka K."/>
            <person name="Satoh M."/>
            <person name="Sonobe K."/>
            <person name="Ishii M."/>
            <person name="Ohtani R."/>
            <person name="Kanamori-Sato M."/>
            <person name="Honoki R."/>
            <person name="Miyazaki D."/>
            <person name="Mochizuki H."/>
            <person name="Umetsu J."/>
            <person name="Higashi K."/>
            <person name="Shibata D."/>
            <person name="Kamiya Y."/>
            <person name="Sato N."/>
            <person name="Nakamura Y."/>
            <person name="Tabata S."/>
            <person name="Ida S."/>
            <person name="Kurokawa K."/>
            <person name="Ohta H."/>
        </authorList>
    </citation>
    <scope>NUCLEOTIDE SEQUENCE [LARGE SCALE GENOMIC DNA]</scope>
    <source>
        <strain evidence="3 4">NIES-2285</strain>
    </source>
</reference>
<sequence length="208" mass="23031">MKQRSEVAKVTEHVIKRLELQSGKKFKTVRTDRGKKYVNTALNNVFGGKGTIHEKTAHYTAEQNGSAERLNRQMEEKVRAMLEDSGLPKEMYEPASKAYKVLRESDGRIMISRDVIFDEGEGVNGVVELGSDPTKGSPEAAGERDTAPAIAPEHAHTPATNRGRVARTISETDQIGHVLETVGESRAELEEIANDLRMPTSDAQRYRA</sequence>
<feature type="region of interest" description="Disordered" evidence="1">
    <location>
        <begin position="129"/>
        <end position="163"/>
    </location>
</feature>
<dbReference type="InterPro" id="IPR036397">
    <property type="entry name" value="RNaseH_sf"/>
</dbReference>
<dbReference type="EMBL" id="DF236955">
    <property type="protein sequence ID" value="GAQ78028.1"/>
    <property type="molecule type" value="Genomic_DNA"/>
</dbReference>
<proteinExistence type="predicted"/>
<evidence type="ECO:0000313" key="4">
    <source>
        <dbReference type="Proteomes" id="UP000054558"/>
    </source>
</evidence>
<keyword evidence="4" id="KW-1185">Reference proteome</keyword>
<name>A0A0U9HHX9_KLENI</name>
<dbReference type="OrthoDB" id="3243429at2759"/>
<dbReference type="STRING" id="105231.A0A0U9HHX9"/>
<dbReference type="AlphaFoldDB" id="A0A0U9HHX9"/>
<dbReference type="GO" id="GO:0015074">
    <property type="term" value="P:DNA integration"/>
    <property type="evidence" value="ECO:0007669"/>
    <property type="project" value="InterPro"/>
</dbReference>
<dbReference type="Pfam" id="PF25597">
    <property type="entry name" value="SH3_retrovirus"/>
    <property type="match status" value="1"/>
</dbReference>
<dbReference type="InterPro" id="IPR039537">
    <property type="entry name" value="Retrotran_Ty1/copia-like"/>
</dbReference>
<evidence type="ECO:0000256" key="1">
    <source>
        <dbReference type="SAM" id="MobiDB-lite"/>
    </source>
</evidence>
<gene>
    <name evidence="3" type="ORF">KFL_000060950</name>
</gene>
<dbReference type="PROSITE" id="PS50994">
    <property type="entry name" value="INTEGRASE"/>
    <property type="match status" value="1"/>
</dbReference>
<evidence type="ECO:0000313" key="3">
    <source>
        <dbReference type="EMBL" id="GAQ78028.1"/>
    </source>
</evidence>